<keyword evidence="2" id="KW-1185">Reference proteome</keyword>
<dbReference type="Proteomes" id="UP000828048">
    <property type="component" value="Chromosome 12"/>
</dbReference>
<sequence>METMAETYFIFAILLLPLLLPPFLKHFKSTFLSKTLPLPPGPIPWPILGNIPHMGKKPHITLAKFAQSYGPLMSLKLGSQLLIVGSSPAAAAEILKTHDQILSARHLPHVLTVKSPELNHVSLAWAFDCNDKWKYLRTICRTELFSGKAMESQAVLREKKVIEMVEFLRGKEGEVVGIVEVVFATVFNMLSNVMMSRDFIRLGEENLGGGMKGLIRSIMEVVSAPNLCDFYPILGGLDLQGLKRRGEELVVRIFAMWELDIEERKAERRRSSVSSCRDFLDSLLDNAFSNDQINYLIGELFTAGTDTSISVVEWTMAELIKHPESMTKVCQELATEINQSNPKESHLPQLAYLQACIKEALRLHPPVPFLLPHRALVSCEVMNYTIPKDARVIVNVWAIGRDPTIWDDPLQFKPERFLNSTLDYKGNDYEFLPFGAGRRICPGLSMAAKHVPLILASLIHFFEWSLPGENDPTGLDMNEKFAVTLQKEQPLLLIPKVRK</sequence>
<dbReference type="EMBL" id="CM037162">
    <property type="protein sequence ID" value="KAH7864131.1"/>
    <property type="molecule type" value="Genomic_DNA"/>
</dbReference>
<reference evidence="1 2" key="1">
    <citation type="journal article" date="2021" name="Hortic Res">
        <title>High-quality reference genome and annotation aids understanding of berry development for evergreen blueberry (Vaccinium darrowii).</title>
        <authorList>
            <person name="Yu J."/>
            <person name="Hulse-Kemp A.M."/>
            <person name="Babiker E."/>
            <person name="Staton M."/>
        </authorList>
    </citation>
    <scope>NUCLEOTIDE SEQUENCE [LARGE SCALE GENOMIC DNA]</scope>
    <source>
        <strain evidence="2">cv. NJ 8807/NJ 8810</strain>
        <tissue evidence="1">Young leaf</tissue>
    </source>
</reference>
<protein>
    <submittedName>
        <fullName evidence="1">Uncharacterized protein</fullName>
    </submittedName>
</protein>
<evidence type="ECO:0000313" key="1">
    <source>
        <dbReference type="EMBL" id="KAH7864131.1"/>
    </source>
</evidence>
<name>A0ACB7ZEE2_9ERIC</name>
<evidence type="ECO:0000313" key="2">
    <source>
        <dbReference type="Proteomes" id="UP000828048"/>
    </source>
</evidence>
<gene>
    <name evidence="1" type="ORF">Vadar_026110</name>
</gene>
<organism evidence="1 2">
    <name type="scientific">Vaccinium darrowii</name>
    <dbReference type="NCBI Taxonomy" id="229202"/>
    <lineage>
        <taxon>Eukaryota</taxon>
        <taxon>Viridiplantae</taxon>
        <taxon>Streptophyta</taxon>
        <taxon>Embryophyta</taxon>
        <taxon>Tracheophyta</taxon>
        <taxon>Spermatophyta</taxon>
        <taxon>Magnoliopsida</taxon>
        <taxon>eudicotyledons</taxon>
        <taxon>Gunneridae</taxon>
        <taxon>Pentapetalae</taxon>
        <taxon>asterids</taxon>
        <taxon>Ericales</taxon>
        <taxon>Ericaceae</taxon>
        <taxon>Vaccinioideae</taxon>
        <taxon>Vaccinieae</taxon>
        <taxon>Vaccinium</taxon>
    </lineage>
</organism>
<proteinExistence type="predicted"/>
<comment type="caution">
    <text evidence="1">The sequence shown here is derived from an EMBL/GenBank/DDBJ whole genome shotgun (WGS) entry which is preliminary data.</text>
</comment>
<accession>A0ACB7ZEE2</accession>